<comment type="function">
    <text evidence="5 7">Highly specific D-xylulose kinase which participates in the catabolism of xylose. Xylose is a major component of hemicelluloses such as xylan. Most fungi utilize D-xylose via three enzymatic reactions, xylose reductase (XR), xylitol dehydrogenase (XDH), and xylulokinase, to form xylulose 5-phosphate, which enters pentose phosphate pathway.</text>
</comment>
<evidence type="ECO:0000259" key="9">
    <source>
        <dbReference type="Pfam" id="PF00370"/>
    </source>
</evidence>
<dbReference type="CDD" id="cd07776">
    <property type="entry name" value="ASKHA_NBD_FGGY_SpXK-like"/>
    <property type="match status" value="1"/>
</dbReference>
<evidence type="ECO:0000313" key="11">
    <source>
        <dbReference type="EMBL" id="TVY47547.1"/>
    </source>
</evidence>
<evidence type="ECO:0000256" key="6">
    <source>
        <dbReference type="ARBA" id="ARBA00048885"/>
    </source>
</evidence>
<dbReference type="GO" id="GO:0005524">
    <property type="term" value="F:ATP binding"/>
    <property type="evidence" value="ECO:0007669"/>
    <property type="project" value="UniProtKB-UniRule"/>
</dbReference>
<dbReference type="GO" id="GO:0005829">
    <property type="term" value="C:cytosol"/>
    <property type="evidence" value="ECO:0007669"/>
    <property type="project" value="TreeGrafter"/>
</dbReference>
<dbReference type="Pfam" id="PF02782">
    <property type="entry name" value="FGGY_C"/>
    <property type="match status" value="1"/>
</dbReference>
<dbReference type="PANTHER" id="PTHR10196:SF57">
    <property type="entry name" value="XYLULOSE KINASE"/>
    <property type="match status" value="1"/>
</dbReference>
<keyword evidence="12" id="KW-1185">Reference proteome</keyword>
<dbReference type="GO" id="GO:0042732">
    <property type="term" value="P:D-xylose metabolic process"/>
    <property type="evidence" value="ECO:0007669"/>
    <property type="project" value="UniProtKB-UniRule"/>
</dbReference>
<dbReference type="InterPro" id="IPR018484">
    <property type="entry name" value="FGGY_N"/>
</dbReference>
<dbReference type="InterPro" id="IPR018485">
    <property type="entry name" value="FGGY_C"/>
</dbReference>
<comment type="caution">
    <text evidence="11">The sequence shown here is derived from an EMBL/GenBank/DDBJ whole genome shotgun (WGS) entry which is preliminary data.</text>
</comment>
<proteinExistence type="inferred from homology"/>
<dbReference type="OrthoDB" id="1728974at2759"/>
<dbReference type="GO" id="GO:0005997">
    <property type="term" value="P:xylulose metabolic process"/>
    <property type="evidence" value="ECO:0007669"/>
    <property type="project" value="TreeGrafter"/>
</dbReference>
<feature type="region of interest" description="Disordered" evidence="8">
    <location>
        <begin position="355"/>
        <end position="385"/>
    </location>
</feature>
<dbReference type="FunFam" id="3.30.420.40:FF:000118">
    <property type="entry name" value="Xylulose kinase 2"/>
    <property type="match status" value="1"/>
</dbReference>
<feature type="domain" description="Carbohydrate kinase FGGY C-terminal" evidence="10">
    <location>
        <begin position="304"/>
        <end position="514"/>
    </location>
</feature>
<organism evidence="11 12">
    <name type="scientific">Lachnellula occidentalis</name>
    <dbReference type="NCBI Taxonomy" id="215460"/>
    <lineage>
        <taxon>Eukaryota</taxon>
        <taxon>Fungi</taxon>
        <taxon>Dikarya</taxon>
        <taxon>Ascomycota</taxon>
        <taxon>Pezizomycotina</taxon>
        <taxon>Leotiomycetes</taxon>
        <taxon>Helotiales</taxon>
        <taxon>Lachnaceae</taxon>
        <taxon>Lachnellula</taxon>
    </lineage>
</organism>
<comment type="similarity">
    <text evidence="1 7">Belongs to the FGGY kinase family.</text>
</comment>
<dbReference type="PANTHER" id="PTHR10196">
    <property type="entry name" value="SUGAR KINASE"/>
    <property type="match status" value="1"/>
</dbReference>
<evidence type="ECO:0000256" key="1">
    <source>
        <dbReference type="ARBA" id="ARBA00009156"/>
    </source>
</evidence>
<dbReference type="EC" id="2.7.1.17" evidence="7"/>
<protein>
    <recommendedName>
        <fullName evidence="7">Xylulose kinase</fullName>
        <ecNumber evidence="7">2.7.1.17</ecNumber>
    </recommendedName>
</protein>
<dbReference type="EMBL" id="QGMI01000086">
    <property type="protein sequence ID" value="TVY47547.1"/>
    <property type="molecule type" value="Genomic_DNA"/>
</dbReference>
<dbReference type="Proteomes" id="UP000443090">
    <property type="component" value="Unassembled WGS sequence"/>
</dbReference>
<name>A0A8H8UGI1_9HELO</name>
<evidence type="ECO:0000256" key="3">
    <source>
        <dbReference type="ARBA" id="ARBA00022679"/>
    </source>
</evidence>
<sequence length="573" mass="62844">MPSQIDQGPLYLGFDLSTQQLKAIVITSSLKVLYEAKVDFDADLSKYGIKKGVNVNEAEREVYAPVAMWLEAVDLVLQRLKEKGTPFQRIKGISGAGQQHGSVYWSKAGEKILGDLNPRDTLIDQLEKKAFAHPNSPNWQDASTQKECDAFDAALGSPEKLAQVTGSKAHHRFTGPQIMRFHKKYPDIYRATSRITLVSSFLASVFLGKIAVFDISDVCGMNLWDINAGAWCEPLLTLAAGEDGLDSLKQKLGEVREDGGGSLGNISSYFVSRYNFAPDCGIAPFTGDNPATILALPLRPLDAIVSLGTSTTFLMSTPKYLPDPAYHFFNHPTTAGLYMFMLCYKNGGLAREKVRDNLPKPTSSDSWSNFNEAALSTPPLGQKSPSDPAKLGLYFPLPEIVPNVRAGTWRYTCASDGSDLQVSEKKWGAEAEARIIVESQILSLRLRSHNLTHKPSPDLPPQPRRIYLVGGGSLNPAIARIIGDVLGGTEGVWKLDVGGNACALGGAYKAVWAMERNKGESFEDLIGERWKESEAVEKVDEGYRKDVFERYGNVLKAFEEMEGDVLAGEERNL</sequence>
<dbReference type="Pfam" id="PF00370">
    <property type="entry name" value="FGGY_N"/>
    <property type="match status" value="1"/>
</dbReference>
<evidence type="ECO:0000256" key="8">
    <source>
        <dbReference type="SAM" id="MobiDB-lite"/>
    </source>
</evidence>
<keyword evidence="2 7" id="KW-0859">Xylose metabolism</keyword>
<dbReference type="GO" id="GO:0004856">
    <property type="term" value="F:D-xylulokinase activity"/>
    <property type="evidence" value="ECO:0007669"/>
    <property type="project" value="UniProtKB-UniRule"/>
</dbReference>
<keyword evidence="3 7" id="KW-0808">Transferase</keyword>
<dbReference type="InterPro" id="IPR042024">
    <property type="entry name" value="D-XK_euk"/>
</dbReference>
<dbReference type="AlphaFoldDB" id="A0A8H8UGI1"/>
<keyword evidence="4 7" id="KW-0418">Kinase</keyword>
<dbReference type="SUPFAM" id="SSF53067">
    <property type="entry name" value="Actin-like ATPase domain"/>
    <property type="match status" value="2"/>
</dbReference>
<evidence type="ECO:0000256" key="4">
    <source>
        <dbReference type="ARBA" id="ARBA00022777"/>
    </source>
</evidence>
<feature type="domain" description="Carbohydrate kinase FGGY N-terminal" evidence="9">
    <location>
        <begin position="139"/>
        <end position="239"/>
    </location>
</feature>
<dbReference type="InterPro" id="IPR043129">
    <property type="entry name" value="ATPase_NBD"/>
</dbReference>
<keyword evidence="7" id="KW-0067">ATP-binding</keyword>
<evidence type="ECO:0000256" key="5">
    <source>
        <dbReference type="ARBA" id="ARBA00025184"/>
    </source>
</evidence>
<keyword evidence="7" id="KW-0119">Carbohydrate metabolism</keyword>
<dbReference type="Gene3D" id="3.30.420.40">
    <property type="match status" value="2"/>
</dbReference>
<evidence type="ECO:0000259" key="10">
    <source>
        <dbReference type="Pfam" id="PF02782"/>
    </source>
</evidence>
<evidence type="ECO:0000313" key="12">
    <source>
        <dbReference type="Proteomes" id="UP000443090"/>
    </source>
</evidence>
<gene>
    <name evidence="11" type="primary">xkiA</name>
    <name evidence="11" type="ORF">LOCC1_G002576</name>
</gene>
<keyword evidence="7" id="KW-0547">Nucleotide-binding</keyword>
<evidence type="ECO:0000256" key="7">
    <source>
        <dbReference type="RuleBase" id="RU367058"/>
    </source>
</evidence>
<reference evidence="11 12" key="1">
    <citation type="submission" date="2018-05" db="EMBL/GenBank/DDBJ databases">
        <title>Genome sequencing and assembly of the regulated plant pathogen Lachnellula willkommii and related sister species for the development of diagnostic species identification markers.</title>
        <authorList>
            <person name="Giroux E."/>
            <person name="Bilodeau G."/>
        </authorList>
    </citation>
    <scope>NUCLEOTIDE SEQUENCE [LARGE SCALE GENOMIC DNA]</scope>
    <source>
        <strain evidence="11 12">CBS 160.35</strain>
    </source>
</reference>
<accession>A0A8H8UGI1</accession>
<feature type="compositionally biased region" description="Polar residues" evidence="8">
    <location>
        <begin position="360"/>
        <end position="371"/>
    </location>
</feature>
<comment type="catalytic activity">
    <reaction evidence="6 7">
        <text>D-xylulose + ATP = D-xylulose 5-phosphate + ADP + H(+)</text>
        <dbReference type="Rhea" id="RHEA:10964"/>
        <dbReference type="ChEBI" id="CHEBI:15378"/>
        <dbReference type="ChEBI" id="CHEBI:17140"/>
        <dbReference type="ChEBI" id="CHEBI:30616"/>
        <dbReference type="ChEBI" id="CHEBI:57737"/>
        <dbReference type="ChEBI" id="CHEBI:456216"/>
        <dbReference type="EC" id="2.7.1.17"/>
    </reaction>
</comment>
<evidence type="ECO:0000256" key="2">
    <source>
        <dbReference type="ARBA" id="ARBA00022629"/>
    </source>
</evidence>